<dbReference type="Pfam" id="PF07250">
    <property type="entry name" value="Glyoxal_oxid_N"/>
    <property type="match status" value="1"/>
</dbReference>
<geneLocation type="plasmid" evidence="4">
    <name>unnamed1</name>
</geneLocation>
<evidence type="ECO:0000259" key="3">
    <source>
        <dbReference type="SMART" id="SM00458"/>
    </source>
</evidence>
<dbReference type="InterPro" id="IPR035992">
    <property type="entry name" value="Ricin_B-like_lectins"/>
</dbReference>
<dbReference type="InterPro" id="IPR013783">
    <property type="entry name" value="Ig-like_fold"/>
</dbReference>
<evidence type="ECO:0000313" key="5">
    <source>
        <dbReference type="Proteomes" id="UP000295294"/>
    </source>
</evidence>
<dbReference type="InterPro" id="IPR015202">
    <property type="entry name" value="GO-like_E_set"/>
</dbReference>
<dbReference type="InterPro" id="IPR000772">
    <property type="entry name" value="Ricin_B_lectin"/>
</dbReference>
<dbReference type="SMART" id="SM00458">
    <property type="entry name" value="RICIN"/>
    <property type="match status" value="1"/>
</dbReference>
<dbReference type="InterPro" id="IPR006652">
    <property type="entry name" value="Kelch_1"/>
</dbReference>
<dbReference type="SMART" id="SM00612">
    <property type="entry name" value="Kelch"/>
    <property type="match status" value="2"/>
</dbReference>
<organism evidence="4 5">
    <name type="scientific">Cupriavidus oxalaticus</name>
    <dbReference type="NCBI Taxonomy" id="96344"/>
    <lineage>
        <taxon>Bacteria</taxon>
        <taxon>Pseudomonadati</taxon>
        <taxon>Pseudomonadota</taxon>
        <taxon>Betaproteobacteria</taxon>
        <taxon>Burkholderiales</taxon>
        <taxon>Burkholderiaceae</taxon>
        <taxon>Cupriavidus</taxon>
    </lineage>
</organism>
<dbReference type="Gene3D" id="2.60.40.10">
    <property type="entry name" value="Immunoglobulins"/>
    <property type="match status" value="1"/>
</dbReference>
<dbReference type="SUPFAM" id="SSF50965">
    <property type="entry name" value="Galactose oxidase, central domain"/>
    <property type="match status" value="1"/>
</dbReference>
<evidence type="ECO:0000256" key="2">
    <source>
        <dbReference type="SAM" id="SignalP"/>
    </source>
</evidence>
<sequence length="640" mass="66700">MAHPPRWAGAVCIAIAMTLSGAAAAQPAATVSTLSMSGLCIDVAGISLDDGANVLVWTCNGQANQKWQLTQAGTQYQLIAEHSGKCMDIAGISQTPGASAVQWPCNGQANQQFGLHRQGTGYSIIAAHSGMCLAPQGGASPQAGQAVVQMPCDGSASQTWAIDGVSLQPATLPSKWTAPRTLPIVPVAAANMPNGKILTWSSYDRFNFGGDGGQTYTAIFDPATGSSTETLVTNTGHDMFCPGIANLPDGRIFVNGGSSDTKTSIFNPGNGTWSAGPPMNIGRGYQGSVTLSNGGVFTIGGSWATVRGGKDGETWLPTSGWQRNTAVLASYFLTNDAAGIWRSDNHTWLFSVANGRVFHAGPSQRMNWVDTAGNGSVTWAGQRGTDTDAMNGNAVMFDIGKILTIGGAPNYDNTWATGNAHLIDLNGGNATVRQIGAMAYPRAFHNSVVLPNGQVVVIGGQTYAQPFSDDRAVLVAELWDPATEKFRMLAPMATPRTYHSVALLLPDGRVLSGGGGLCGNCSTNHPTVEILTPPYLLNADGSAAVRPAINSAPAEAILGTAIAVTTDSTVTSFAAVRLSSATHSVNNEQRRIPLSFTRGTAGEYLLNIPSDPGVAVPGYYMLFALNDKGVPSLAKTVRIR</sequence>
<dbReference type="CDD" id="cd02851">
    <property type="entry name" value="E_set_GO_C"/>
    <property type="match status" value="1"/>
</dbReference>
<dbReference type="Gene3D" id="2.80.10.50">
    <property type="match status" value="2"/>
</dbReference>
<keyword evidence="1 2" id="KW-0732">Signal</keyword>
<keyword evidence="4" id="KW-0614">Plasmid</keyword>
<feature type="domain" description="Ricin B lectin" evidence="3">
    <location>
        <begin position="28"/>
        <end position="163"/>
    </location>
</feature>
<feature type="signal peptide" evidence="2">
    <location>
        <begin position="1"/>
        <end position="25"/>
    </location>
</feature>
<dbReference type="PANTHER" id="PTHR32208">
    <property type="entry name" value="SECRETED PROTEIN-RELATED"/>
    <property type="match status" value="1"/>
</dbReference>
<dbReference type="InterPro" id="IPR037293">
    <property type="entry name" value="Gal_Oxidase_central_sf"/>
</dbReference>
<dbReference type="PANTHER" id="PTHR32208:SF68">
    <property type="entry name" value="GALACTOSE OXIDASE"/>
    <property type="match status" value="1"/>
</dbReference>
<protein>
    <submittedName>
        <fullName evidence="4">DUF1929 domain-containing protein</fullName>
    </submittedName>
</protein>
<dbReference type="InterPro" id="IPR009880">
    <property type="entry name" value="Glyoxal_oxidase_N"/>
</dbReference>
<proteinExistence type="predicted"/>
<gene>
    <name evidence="4" type="ORF">E0W60_31335</name>
</gene>
<dbReference type="OrthoDB" id="8673369at2"/>
<dbReference type="InterPro" id="IPR014756">
    <property type="entry name" value="Ig_E-set"/>
</dbReference>
<dbReference type="PROSITE" id="PS50231">
    <property type="entry name" value="RICIN_B_LECTIN"/>
    <property type="match status" value="1"/>
</dbReference>
<dbReference type="Proteomes" id="UP000295294">
    <property type="component" value="Plasmid unnamed1"/>
</dbReference>
<dbReference type="Pfam" id="PF09118">
    <property type="entry name" value="GO-like_E_set"/>
    <property type="match status" value="1"/>
</dbReference>
<dbReference type="CDD" id="cd00161">
    <property type="entry name" value="beta-trefoil_Ricin-like"/>
    <property type="match status" value="1"/>
</dbReference>
<dbReference type="SUPFAM" id="SSF50370">
    <property type="entry name" value="Ricin B-like lectins"/>
    <property type="match status" value="1"/>
</dbReference>
<feature type="chain" id="PRO_5020271988" evidence="2">
    <location>
        <begin position="26"/>
        <end position="640"/>
    </location>
</feature>
<dbReference type="EMBL" id="CP038636">
    <property type="protein sequence ID" value="QBY55513.1"/>
    <property type="molecule type" value="Genomic_DNA"/>
</dbReference>
<dbReference type="RefSeq" id="WP_135706754.1">
    <property type="nucleotide sequence ID" value="NZ_CP038636.1"/>
</dbReference>
<reference evidence="4 5" key="1">
    <citation type="submission" date="2019-03" db="EMBL/GenBank/DDBJ databases">
        <title>Efficiently degradation of phenoxyalkanoic acid herbicides by Cupriavidus oxalaticus strain X32.</title>
        <authorList>
            <person name="Sheng X."/>
        </authorList>
    </citation>
    <scope>NUCLEOTIDE SEQUENCE [LARGE SCALE GENOMIC DNA]</scope>
    <source>
        <strain evidence="4 5">X32</strain>
        <plasmid evidence="4 5">unnamed1</plasmid>
    </source>
</reference>
<evidence type="ECO:0000313" key="4">
    <source>
        <dbReference type="EMBL" id="QBY55513.1"/>
    </source>
</evidence>
<name>A0A4P7LP88_9BURK</name>
<accession>A0A4P7LP88</accession>
<dbReference type="SUPFAM" id="SSF81296">
    <property type="entry name" value="E set domains"/>
    <property type="match status" value="1"/>
</dbReference>
<evidence type="ECO:0000256" key="1">
    <source>
        <dbReference type="ARBA" id="ARBA00022729"/>
    </source>
</evidence>
<dbReference type="InterPro" id="IPR011043">
    <property type="entry name" value="Gal_Oxase/kelch_b-propeller"/>
</dbReference>
<dbReference type="KEGG" id="cox:E0W60_31335"/>
<dbReference type="Gene3D" id="2.130.10.80">
    <property type="entry name" value="Galactose oxidase/kelch, beta-propeller"/>
    <property type="match status" value="1"/>
</dbReference>
<dbReference type="AlphaFoldDB" id="A0A4P7LP88"/>
<dbReference type="Pfam" id="PF00652">
    <property type="entry name" value="Ricin_B_lectin"/>
    <property type="match status" value="1"/>
</dbReference>